<comment type="caution">
    <text evidence="3">The sequence shown here is derived from an EMBL/GenBank/DDBJ whole genome shotgun (WGS) entry which is preliminary data.</text>
</comment>
<dbReference type="STRING" id="994479.GCA_000194155_05036"/>
<feature type="region of interest" description="Disordered" evidence="1">
    <location>
        <begin position="338"/>
        <end position="361"/>
    </location>
</feature>
<dbReference type="CDD" id="cd19916">
    <property type="entry name" value="OphMA_like"/>
    <property type="match status" value="1"/>
</dbReference>
<dbReference type="EMBL" id="PJNB01000001">
    <property type="protein sequence ID" value="PKW18884.1"/>
    <property type="molecule type" value="Genomic_DNA"/>
</dbReference>
<dbReference type="RefSeq" id="WP_010310504.1">
    <property type="nucleotide sequence ID" value="NZ_CP061007.1"/>
</dbReference>
<dbReference type="GO" id="GO:0008168">
    <property type="term" value="F:methyltransferase activity"/>
    <property type="evidence" value="ECO:0007669"/>
    <property type="project" value="UniProtKB-KW"/>
</dbReference>
<dbReference type="InterPro" id="IPR035996">
    <property type="entry name" value="4pyrrol_Methylase_sf"/>
</dbReference>
<feature type="domain" description="Tetrapyrrole methylase" evidence="2">
    <location>
        <begin position="6"/>
        <end position="146"/>
    </location>
</feature>
<keyword evidence="4" id="KW-1185">Reference proteome</keyword>
<name>A0A2N3Y7G0_SACSN</name>
<evidence type="ECO:0000313" key="4">
    <source>
        <dbReference type="Proteomes" id="UP000233786"/>
    </source>
</evidence>
<reference evidence="3" key="1">
    <citation type="submission" date="2017-12" db="EMBL/GenBank/DDBJ databases">
        <title>Sequencing the genomes of 1000 Actinobacteria strains.</title>
        <authorList>
            <person name="Klenk H.-P."/>
        </authorList>
    </citation>
    <scope>NUCLEOTIDE SEQUENCE [LARGE SCALE GENOMIC DNA]</scope>
    <source>
        <strain evidence="3">DSM 44228</strain>
    </source>
</reference>
<dbReference type="InterPro" id="IPR014777">
    <property type="entry name" value="4pyrrole_Mease_sub1"/>
</dbReference>
<feature type="compositionally biased region" description="Polar residues" evidence="1">
    <location>
        <begin position="338"/>
        <end position="348"/>
    </location>
</feature>
<organism evidence="3 4">
    <name type="scientific">Saccharopolyspora spinosa</name>
    <dbReference type="NCBI Taxonomy" id="60894"/>
    <lineage>
        <taxon>Bacteria</taxon>
        <taxon>Bacillati</taxon>
        <taxon>Actinomycetota</taxon>
        <taxon>Actinomycetes</taxon>
        <taxon>Pseudonocardiales</taxon>
        <taxon>Pseudonocardiaceae</taxon>
        <taxon>Saccharopolyspora</taxon>
    </lineage>
</organism>
<dbReference type="SUPFAM" id="SSF53790">
    <property type="entry name" value="Tetrapyrrole methylase"/>
    <property type="match status" value="1"/>
</dbReference>
<evidence type="ECO:0000313" key="3">
    <source>
        <dbReference type="EMBL" id="PKW18884.1"/>
    </source>
</evidence>
<dbReference type="Gene3D" id="3.40.1010.10">
    <property type="entry name" value="Cobalt-precorrin-4 Transmethylase, Domain 1"/>
    <property type="match status" value="1"/>
</dbReference>
<dbReference type="AlphaFoldDB" id="A0A2N3Y7G0"/>
<evidence type="ECO:0000256" key="1">
    <source>
        <dbReference type="SAM" id="MobiDB-lite"/>
    </source>
</evidence>
<dbReference type="Proteomes" id="UP000233786">
    <property type="component" value="Unassembled WGS sequence"/>
</dbReference>
<protein>
    <submittedName>
        <fullName evidence="3">Tetrapyrrole (Corrin/porphyrin) methylase-like protein</fullName>
    </submittedName>
</protein>
<dbReference type="InterPro" id="IPR000878">
    <property type="entry name" value="4pyrrol_Mease"/>
</dbReference>
<dbReference type="GO" id="GO:0032259">
    <property type="term" value="P:methylation"/>
    <property type="evidence" value="ECO:0007669"/>
    <property type="project" value="UniProtKB-KW"/>
</dbReference>
<dbReference type="OrthoDB" id="1459304at2"/>
<gene>
    <name evidence="3" type="ORF">A8926_7022</name>
</gene>
<sequence>MSAGSLVVVGTGIRGIGQLTYEAAGWIEQADHVAYCLSDPVTEVWIQEHSRSSEDLQVFYGNDKPRRETYAQMVDALVKPVRGGLTVCGVFYGHPGVFAYPGHEAIRVLRAEGVPAMMMPGVSALDSLFADLGVDPATMGCQEVEATDLLVRNRTLLTESHVVIWQVGCVGDLGFRFDGIDNSRNRPMLVEYLEKFYPPEHQVTHYHAAHYPVCGPLIHTVALRDLRDEPLDSASTLYVPPVVAPGYDDDMAERLGMAGNRPQSVQLTGTGVPDHYLPTRYPNALATYLAQLASDPSLLSEYLRDPQTMVTQVPDLADDERAALLSGESGSIWMAMKDTTTVEPTDTPSGAPEGRGETTLP</sequence>
<proteinExistence type="predicted"/>
<accession>A0A2N3Y7G0</accession>
<evidence type="ECO:0000259" key="2">
    <source>
        <dbReference type="Pfam" id="PF00590"/>
    </source>
</evidence>
<dbReference type="Pfam" id="PF00590">
    <property type="entry name" value="TP_methylase"/>
    <property type="match status" value="1"/>
</dbReference>